<sequence length="24" mass="2692">MSPNTLHPKHSSLGKKWKEGKTVT</sequence>
<dbReference type="EMBL" id="GBXM01066042">
    <property type="protein sequence ID" value="JAH42535.1"/>
    <property type="molecule type" value="Transcribed_RNA"/>
</dbReference>
<evidence type="ECO:0000256" key="1">
    <source>
        <dbReference type="SAM" id="MobiDB-lite"/>
    </source>
</evidence>
<accession>A0A0E9SPD9</accession>
<proteinExistence type="predicted"/>
<evidence type="ECO:0000313" key="2">
    <source>
        <dbReference type="EMBL" id="JAH42535.1"/>
    </source>
</evidence>
<reference evidence="2" key="2">
    <citation type="journal article" date="2015" name="Fish Shellfish Immunol.">
        <title>Early steps in the European eel (Anguilla anguilla)-Vibrio vulnificus interaction in the gills: Role of the RtxA13 toxin.</title>
        <authorList>
            <person name="Callol A."/>
            <person name="Pajuelo D."/>
            <person name="Ebbesson L."/>
            <person name="Teles M."/>
            <person name="MacKenzie S."/>
            <person name="Amaro C."/>
        </authorList>
    </citation>
    <scope>NUCLEOTIDE SEQUENCE</scope>
</reference>
<feature type="region of interest" description="Disordered" evidence="1">
    <location>
        <begin position="1"/>
        <end position="24"/>
    </location>
</feature>
<organism evidence="2">
    <name type="scientific">Anguilla anguilla</name>
    <name type="common">European freshwater eel</name>
    <name type="synonym">Muraena anguilla</name>
    <dbReference type="NCBI Taxonomy" id="7936"/>
    <lineage>
        <taxon>Eukaryota</taxon>
        <taxon>Metazoa</taxon>
        <taxon>Chordata</taxon>
        <taxon>Craniata</taxon>
        <taxon>Vertebrata</taxon>
        <taxon>Euteleostomi</taxon>
        <taxon>Actinopterygii</taxon>
        <taxon>Neopterygii</taxon>
        <taxon>Teleostei</taxon>
        <taxon>Anguilliformes</taxon>
        <taxon>Anguillidae</taxon>
        <taxon>Anguilla</taxon>
    </lineage>
</organism>
<dbReference type="AlphaFoldDB" id="A0A0E9SPD9"/>
<name>A0A0E9SPD9_ANGAN</name>
<reference evidence="2" key="1">
    <citation type="submission" date="2014-11" db="EMBL/GenBank/DDBJ databases">
        <authorList>
            <person name="Amaro Gonzalez C."/>
        </authorList>
    </citation>
    <scope>NUCLEOTIDE SEQUENCE</scope>
</reference>
<protein>
    <submittedName>
        <fullName evidence="2">Uncharacterized protein</fullName>
    </submittedName>
</protein>